<dbReference type="GO" id="GO:0005694">
    <property type="term" value="C:chromosome"/>
    <property type="evidence" value="ECO:0007669"/>
    <property type="project" value="InterPro"/>
</dbReference>
<evidence type="ECO:0000256" key="2">
    <source>
        <dbReference type="ARBA" id="ARBA00004123"/>
    </source>
</evidence>
<evidence type="ECO:0000256" key="10">
    <source>
        <dbReference type="SAM" id="Coils"/>
    </source>
</evidence>
<reference evidence="12" key="1">
    <citation type="submission" date="2022-03" db="EMBL/GenBank/DDBJ databases">
        <authorList>
            <person name="Martin C."/>
        </authorList>
    </citation>
    <scope>NUCLEOTIDE SEQUENCE</scope>
</reference>
<feature type="compositionally biased region" description="Basic and acidic residues" evidence="11">
    <location>
        <begin position="205"/>
        <end position="231"/>
    </location>
</feature>
<dbReference type="CDD" id="cd03488">
    <property type="entry name" value="Topoisomer_IB_N_htopoI_like"/>
    <property type="match status" value="1"/>
</dbReference>
<dbReference type="Pfam" id="PF14370">
    <property type="entry name" value="Topo_C_assoc"/>
    <property type="match status" value="1"/>
</dbReference>
<dbReference type="EC" id="5.6.2.1" evidence="9"/>
<dbReference type="GO" id="GO:0006265">
    <property type="term" value="P:DNA topological change"/>
    <property type="evidence" value="ECO:0007669"/>
    <property type="project" value="UniProtKB-UniRule"/>
</dbReference>
<feature type="compositionally biased region" description="Polar residues" evidence="11">
    <location>
        <begin position="1"/>
        <end position="15"/>
    </location>
</feature>
<keyword evidence="5 8" id="KW-0238">DNA-binding</keyword>
<dbReference type="SUPFAM" id="SSF56349">
    <property type="entry name" value="DNA breaking-rejoining enzymes"/>
    <property type="match status" value="1"/>
</dbReference>
<dbReference type="InterPro" id="IPR048045">
    <property type="entry name" value="Topoisomer_I_DNA-bd"/>
</dbReference>
<evidence type="ECO:0000256" key="11">
    <source>
        <dbReference type="SAM" id="MobiDB-lite"/>
    </source>
</evidence>
<dbReference type="FunFam" id="1.10.10.41:FF:000001">
    <property type="entry name" value="DNA topoisomerase I"/>
    <property type="match status" value="1"/>
</dbReference>
<dbReference type="SUPFAM" id="SSF56741">
    <property type="entry name" value="Eukaryotic DNA topoisomerase I, N-terminal DNA-binding fragment"/>
    <property type="match status" value="1"/>
</dbReference>
<comment type="function">
    <text evidence="9">Releases the supercoiling and torsional tension of DNA introduced during the DNA replication and transcription by transiently cleaving and rejoining one strand of the DNA duplex. Introduces a single-strand break via transesterification at the specific target site 5'-[CT]CCTTp site in duplex DNA. The scissile phosphodiester is attacked by the catalytic tyrosine of the enzyme, resulting in the formation of a DNA-(3'-phosphotyrosyl)-enzyme intermediate and the expulsion of a 5'-OH DNA strand. The free DNA strand then undergoes passage around the unbroken strand thus removing DNA supercoils. Finally, in the religation step, the DNA 5'-OH attacks the covalent intermediate to expel the active-site tyrosine and restore the DNA phosphodiester backbone.</text>
</comment>
<dbReference type="SMART" id="SM00435">
    <property type="entry name" value="TOPEUc"/>
    <property type="match status" value="1"/>
</dbReference>
<dbReference type="InterPro" id="IPR011010">
    <property type="entry name" value="DNA_brk_join_enz"/>
</dbReference>
<gene>
    <name evidence="12" type="ORF">OFUS_LOCUS6337</name>
</gene>
<dbReference type="Pfam" id="PF01028">
    <property type="entry name" value="Topoisom_I"/>
    <property type="match status" value="1"/>
</dbReference>
<comment type="similarity">
    <text evidence="3 8 9">Belongs to the type IB topoisomerase family.</text>
</comment>
<dbReference type="InterPro" id="IPR051062">
    <property type="entry name" value="Topoisomerase_IB"/>
</dbReference>
<dbReference type="InterPro" id="IPR008336">
    <property type="entry name" value="TopoI_DNA-bd_euk"/>
</dbReference>
<dbReference type="InterPro" id="IPR018521">
    <property type="entry name" value="TopoIB_AS"/>
</dbReference>
<dbReference type="PRINTS" id="PR00416">
    <property type="entry name" value="EUTPISMRASEI"/>
</dbReference>
<feature type="coiled-coil region" evidence="10">
    <location>
        <begin position="466"/>
        <end position="493"/>
    </location>
</feature>
<accession>A0A8J1TUT8</accession>
<dbReference type="FunFam" id="2.170.11.10:FF:000001">
    <property type="entry name" value="DNA topoisomerase I"/>
    <property type="match status" value="1"/>
</dbReference>
<evidence type="ECO:0000256" key="5">
    <source>
        <dbReference type="ARBA" id="ARBA00023125"/>
    </source>
</evidence>
<keyword evidence="6 8" id="KW-0413">Isomerase</keyword>
<dbReference type="PROSITE" id="PS52038">
    <property type="entry name" value="TOPO_IB_2"/>
    <property type="match status" value="1"/>
</dbReference>
<dbReference type="Gene3D" id="1.10.132.10">
    <property type="match status" value="1"/>
</dbReference>
<dbReference type="InterPro" id="IPR014727">
    <property type="entry name" value="TopoI_cat_a/b-sub_euk"/>
</dbReference>
<dbReference type="CDD" id="cd00659">
    <property type="entry name" value="Topo_IB_C"/>
    <property type="match status" value="1"/>
</dbReference>
<dbReference type="GO" id="GO:0003917">
    <property type="term" value="F:DNA topoisomerase type I (single strand cut, ATP-independent) activity"/>
    <property type="evidence" value="ECO:0007669"/>
    <property type="project" value="UniProtKB-UniRule"/>
</dbReference>
<dbReference type="InterPro" id="IPR013034">
    <property type="entry name" value="DNA_topo_DNA_db_N_dom1"/>
</dbReference>
<dbReference type="AlphaFoldDB" id="A0A8J1TUT8"/>
<keyword evidence="4 8" id="KW-0799">Topoisomerase</keyword>
<feature type="compositionally biased region" description="Basic and acidic residues" evidence="11">
    <location>
        <begin position="66"/>
        <end position="121"/>
    </location>
</feature>
<dbReference type="EMBL" id="CAIIXF020000003">
    <property type="protein sequence ID" value="CAH1779536.1"/>
    <property type="molecule type" value="Genomic_DNA"/>
</dbReference>
<evidence type="ECO:0000256" key="7">
    <source>
        <dbReference type="ARBA" id="ARBA00023242"/>
    </source>
</evidence>
<dbReference type="InterPro" id="IPR025834">
    <property type="entry name" value="TopoI_C_dom"/>
</dbReference>
<evidence type="ECO:0000256" key="4">
    <source>
        <dbReference type="ARBA" id="ARBA00023029"/>
    </source>
</evidence>
<protein>
    <recommendedName>
        <fullName evidence="9">DNA topoisomerase I</fullName>
        <ecNumber evidence="9">5.6.2.1</ecNumber>
    </recommendedName>
    <alternativeName>
        <fullName evidence="9">DNA topoisomerase 1</fullName>
    </alternativeName>
</protein>
<dbReference type="OrthoDB" id="47179at2759"/>
<dbReference type="InterPro" id="IPR001631">
    <property type="entry name" value="TopoI"/>
</dbReference>
<feature type="compositionally biased region" description="Basic residues" evidence="11">
    <location>
        <begin position="282"/>
        <end position="295"/>
    </location>
</feature>
<feature type="compositionally biased region" description="Basic and acidic residues" evidence="11">
    <location>
        <begin position="46"/>
        <end position="58"/>
    </location>
</feature>
<dbReference type="InterPro" id="IPR014711">
    <property type="entry name" value="TopoI_cat_a-hlx-sub_euk"/>
</dbReference>
<keyword evidence="13" id="KW-1185">Reference proteome</keyword>
<comment type="subcellular location">
    <subcellularLocation>
        <location evidence="2">Nucleus</location>
    </subcellularLocation>
</comment>
<dbReference type="PROSITE" id="PS00176">
    <property type="entry name" value="TOPO_IB_1"/>
    <property type="match status" value="1"/>
</dbReference>
<dbReference type="GO" id="GO:0003677">
    <property type="term" value="F:DNA binding"/>
    <property type="evidence" value="ECO:0007669"/>
    <property type="project" value="UniProtKB-UniRule"/>
</dbReference>
<dbReference type="GO" id="GO:0007059">
    <property type="term" value="P:chromosome segregation"/>
    <property type="evidence" value="ECO:0007669"/>
    <property type="project" value="TreeGrafter"/>
</dbReference>
<dbReference type="InterPro" id="IPR036202">
    <property type="entry name" value="TopoI_DNA-bd_euk_N_sf"/>
</dbReference>
<dbReference type="SUPFAM" id="SSF46596">
    <property type="entry name" value="Eukaryotic DNA topoisomerase I, dispensable insert domain"/>
    <property type="match status" value="1"/>
</dbReference>
<evidence type="ECO:0000313" key="12">
    <source>
        <dbReference type="EMBL" id="CAH1779536.1"/>
    </source>
</evidence>
<dbReference type="PANTHER" id="PTHR10290">
    <property type="entry name" value="DNA TOPOISOMERASE I"/>
    <property type="match status" value="1"/>
</dbReference>
<name>A0A8J1TUT8_OWEFU</name>
<keyword evidence="7" id="KW-0539">Nucleus</keyword>
<sequence length="921" mass="104520">MNGDSGDSTVQSSEPVRSVENEGSGEPLFKKPVENGLSNGVSSGSDKPKSSSSSDKHRSSSSHKSSHSDKHKSSSSSDKHRSSSSSDKHRSSSSSDKHRSSGSSDKHRSDKHKSSSSDKHRSSSSHKSSSHDKHRSSSSHKSGSGSSSDKHKSSSSSSSHKSSSSGSHKSSSGSSSDKHKSSSSSSHKSSSSSDRPKSSSSHKSSSSEKVKTEVKIEPVVKSEPVEVKEEAPDSDDDVPLGARAVEPPVRSPTRVKQEKRYKEDSEEEDDDDDTPLSARAPPPKKFKQEKVKKRKADSDSEDEYTPVKKKKEVKVKKEPMSPPVKKPSKTPTKTPTKSPTKAPTKGKKGKKQEEEGERWKWWEEDHQDDGTKWHFLEHKGVLFAPEYEPLPDHVEFKYNGKAMKLTPETEEVATFYGRMLDHDYTTKEVFNKNFMKDWRKVMTKEEKETITDLTKCDFRQILAHFKEQSEKRKAMSKEEKKVIKEQNAAIQEEYGFCTMDGHKEKIGNFRIEPPGLFRGRGDHPKMGMHKRRVLARDVIINCSKDAEVPAPPPGQKWKEIRHDNSVSWLASWTENIQNSTKYVMLNASSKLKGQKDWQKYETARKLHKCADKIRAQYQMDWKSKEMRIRQRAVAMYFIDKLALRAGNEKDEGESADTVGCCSLRVEHITLHEEKDGKDYVVEFDFLGKDSIRYNNSVPVEKRVYKNLMLFMDNKSPEDDLFDRLNTATLNKHLQGLMDGLTAKVFRTYNASKTLSEQLQLLTNEEDTVAAKLLSYNRANRAVAILCNHQRAAPKNFDKQMENMQVKIDDKKKAIKTCKKELKAVKAEYKATGSDKARNAYERKKKQQERLEEQLDKLNVALTDKDENKEIALGTSKLNYLDPRISIAWCKKWDVPVEKIYNKTQRDKFTWAMDMADEDFVF</sequence>
<evidence type="ECO:0000256" key="1">
    <source>
        <dbReference type="ARBA" id="ARBA00000213"/>
    </source>
</evidence>
<evidence type="ECO:0000256" key="9">
    <source>
        <dbReference type="RuleBase" id="RU365101"/>
    </source>
</evidence>
<feature type="compositionally biased region" description="Low complexity" evidence="11">
    <location>
        <begin position="329"/>
        <end position="343"/>
    </location>
</feature>
<feature type="coiled-coil region" evidence="10">
    <location>
        <begin position="800"/>
        <end position="867"/>
    </location>
</feature>
<comment type="catalytic activity">
    <reaction evidence="1 8 9">
        <text>ATP-independent breakage of single-stranded DNA, followed by passage and rejoining.</text>
        <dbReference type="EC" id="5.6.2.1"/>
    </reaction>
</comment>
<proteinExistence type="inferred from homology"/>
<evidence type="ECO:0000256" key="6">
    <source>
        <dbReference type="ARBA" id="ARBA00023235"/>
    </source>
</evidence>
<feature type="compositionally biased region" description="Acidic residues" evidence="11">
    <location>
        <begin position="264"/>
        <end position="274"/>
    </location>
</feature>
<feature type="compositionally biased region" description="Low complexity" evidence="11">
    <location>
        <begin position="154"/>
        <end position="175"/>
    </location>
</feature>
<dbReference type="PANTHER" id="PTHR10290:SF3">
    <property type="entry name" value="DNA TOPOISOMERASE 1"/>
    <property type="match status" value="1"/>
</dbReference>
<dbReference type="Pfam" id="PF02919">
    <property type="entry name" value="Topoisom_I_N"/>
    <property type="match status" value="1"/>
</dbReference>
<comment type="caution">
    <text evidence="12">The sequence shown here is derived from an EMBL/GenBank/DDBJ whole genome shotgun (WGS) entry which is preliminary data.</text>
</comment>
<feature type="compositionally biased region" description="Low complexity" evidence="11">
    <location>
        <begin position="182"/>
        <end position="204"/>
    </location>
</feature>
<dbReference type="InterPro" id="IPR013030">
    <property type="entry name" value="DNA_topo_DNA_db_N_dom2"/>
</dbReference>
<evidence type="ECO:0000256" key="3">
    <source>
        <dbReference type="ARBA" id="ARBA00006645"/>
    </source>
</evidence>
<feature type="region of interest" description="Disordered" evidence="11">
    <location>
        <begin position="1"/>
        <end position="358"/>
    </location>
</feature>
<feature type="active site" description="O-(3'-phospho-DNA)-tyrosine intermediate" evidence="8">
    <location>
        <position position="879"/>
    </location>
</feature>
<dbReference type="GO" id="GO:0005730">
    <property type="term" value="C:nucleolus"/>
    <property type="evidence" value="ECO:0007669"/>
    <property type="project" value="TreeGrafter"/>
</dbReference>
<dbReference type="InterPro" id="IPR013499">
    <property type="entry name" value="TopoI_euk"/>
</dbReference>
<dbReference type="GO" id="GO:0006260">
    <property type="term" value="P:DNA replication"/>
    <property type="evidence" value="ECO:0007669"/>
    <property type="project" value="TreeGrafter"/>
</dbReference>
<dbReference type="Proteomes" id="UP000749559">
    <property type="component" value="Unassembled WGS sequence"/>
</dbReference>
<dbReference type="Gene3D" id="2.170.11.10">
    <property type="entry name" value="DNA Topoisomerase I, domain 2"/>
    <property type="match status" value="1"/>
</dbReference>
<dbReference type="Gene3D" id="3.90.15.10">
    <property type="entry name" value="Topoisomerase I, Chain A, domain 3"/>
    <property type="match status" value="1"/>
</dbReference>
<keyword evidence="10" id="KW-0175">Coiled coil</keyword>
<dbReference type="Gene3D" id="1.10.10.41">
    <property type="entry name" value="Yeast DNA topoisomerase - domain 1"/>
    <property type="match status" value="1"/>
</dbReference>
<evidence type="ECO:0000256" key="8">
    <source>
        <dbReference type="PROSITE-ProRule" id="PRU01382"/>
    </source>
</evidence>
<organism evidence="12 13">
    <name type="scientific">Owenia fusiformis</name>
    <name type="common">Polychaete worm</name>
    <dbReference type="NCBI Taxonomy" id="6347"/>
    <lineage>
        <taxon>Eukaryota</taxon>
        <taxon>Metazoa</taxon>
        <taxon>Spiralia</taxon>
        <taxon>Lophotrochozoa</taxon>
        <taxon>Annelida</taxon>
        <taxon>Polychaeta</taxon>
        <taxon>Sedentaria</taxon>
        <taxon>Canalipalpata</taxon>
        <taxon>Sabellida</taxon>
        <taxon>Oweniida</taxon>
        <taxon>Oweniidae</taxon>
        <taxon>Owenia</taxon>
    </lineage>
</organism>
<dbReference type="FunFam" id="3.90.15.10:FF:000001">
    <property type="entry name" value="DNA topoisomerase I"/>
    <property type="match status" value="1"/>
</dbReference>
<dbReference type="InterPro" id="IPR013500">
    <property type="entry name" value="TopoI_cat_euk"/>
</dbReference>
<evidence type="ECO:0000313" key="13">
    <source>
        <dbReference type="Proteomes" id="UP000749559"/>
    </source>
</evidence>
<dbReference type="FunFam" id="1.10.132.10:FF:000001">
    <property type="entry name" value="DNA topoisomerase I"/>
    <property type="match status" value="1"/>
</dbReference>